<accession>A0A914RI39</accession>
<protein>
    <submittedName>
        <fullName evidence="3">Uncharacterized protein</fullName>
    </submittedName>
</protein>
<evidence type="ECO:0000256" key="1">
    <source>
        <dbReference type="SAM" id="SignalP"/>
    </source>
</evidence>
<proteinExistence type="predicted"/>
<feature type="chain" id="PRO_5036742673" evidence="1">
    <location>
        <begin position="17"/>
        <end position="104"/>
    </location>
</feature>
<feature type="signal peptide" evidence="1">
    <location>
        <begin position="1"/>
        <end position="16"/>
    </location>
</feature>
<evidence type="ECO:0000313" key="3">
    <source>
        <dbReference type="WBParaSite" id="PEQ_0000617301-mRNA-1"/>
    </source>
</evidence>
<sequence length="104" mass="11787">MIRILLALLLLHVLRILNVNPPCEFVGWRDSTNTHNIDKYSYPILTIEQFLTPQTVQAFLQVLHMYISERQPAGTAQMAVQQWPLGAPPQINAPPTPNNPSPIY</sequence>
<keyword evidence="1" id="KW-0732">Signal</keyword>
<reference evidence="3" key="1">
    <citation type="submission" date="2022-11" db="UniProtKB">
        <authorList>
            <consortium name="WormBaseParasite"/>
        </authorList>
    </citation>
    <scope>IDENTIFICATION</scope>
</reference>
<dbReference type="WBParaSite" id="PEQ_0000617301-mRNA-1">
    <property type="protein sequence ID" value="PEQ_0000617301-mRNA-1"/>
    <property type="gene ID" value="PEQ_0000617301"/>
</dbReference>
<dbReference type="AlphaFoldDB" id="A0A914RI39"/>
<dbReference type="Proteomes" id="UP000887564">
    <property type="component" value="Unplaced"/>
</dbReference>
<evidence type="ECO:0000313" key="2">
    <source>
        <dbReference type="Proteomes" id="UP000887564"/>
    </source>
</evidence>
<organism evidence="2 3">
    <name type="scientific">Parascaris equorum</name>
    <name type="common">Equine roundworm</name>
    <dbReference type="NCBI Taxonomy" id="6256"/>
    <lineage>
        <taxon>Eukaryota</taxon>
        <taxon>Metazoa</taxon>
        <taxon>Ecdysozoa</taxon>
        <taxon>Nematoda</taxon>
        <taxon>Chromadorea</taxon>
        <taxon>Rhabditida</taxon>
        <taxon>Spirurina</taxon>
        <taxon>Ascaridomorpha</taxon>
        <taxon>Ascaridoidea</taxon>
        <taxon>Ascarididae</taxon>
        <taxon>Parascaris</taxon>
    </lineage>
</organism>
<keyword evidence="2" id="KW-1185">Reference proteome</keyword>
<name>A0A914RI39_PAREQ</name>